<dbReference type="Gene3D" id="3.40.50.720">
    <property type="entry name" value="NAD(P)-binding Rossmann-like Domain"/>
    <property type="match status" value="1"/>
</dbReference>
<dbReference type="AlphaFoldDB" id="D8RNZ0"/>
<dbReference type="HOGENOM" id="CLU_2125384_0_0_1"/>
<keyword evidence="6" id="KW-1185">Reference proteome</keyword>
<accession>D8RNZ0</accession>
<dbReference type="Gramene" id="EFJ26167">
    <property type="protein sequence ID" value="EFJ26167"/>
    <property type="gene ID" value="SELMODRAFT_413286"/>
</dbReference>
<evidence type="ECO:0000313" key="6">
    <source>
        <dbReference type="Proteomes" id="UP000001514"/>
    </source>
</evidence>
<evidence type="ECO:0008006" key="7">
    <source>
        <dbReference type="Google" id="ProtNLM"/>
    </source>
</evidence>
<gene>
    <name evidence="5" type="ORF">SELMODRAFT_413286</name>
</gene>
<name>D8RNZ0_SELML</name>
<sequence>MCSLDTSYGSLDQDLLEVEDALRKTYKVDAIVNCTGLARGDLAKDELVYPLRGDLLTIANDGTRFPVLNQCLGERPLKTWLGRETRLKDGNPSAIVHNYGHGGAGFALLVAQRT</sequence>
<dbReference type="InterPro" id="IPR023209">
    <property type="entry name" value="DAO"/>
</dbReference>
<dbReference type="InParanoid" id="D8RNZ0"/>
<dbReference type="GO" id="GO:0003884">
    <property type="term" value="F:D-amino-acid oxidase activity"/>
    <property type="evidence" value="ECO:0007669"/>
    <property type="project" value="InterPro"/>
</dbReference>
<comment type="cofactor">
    <cofactor evidence="1">
        <name>FAD</name>
        <dbReference type="ChEBI" id="CHEBI:57692"/>
    </cofactor>
</comment>
<dbReference type="Proteomes" id="UP000001514">
    <property type="component" value="Unassembled WGS sequence"/>
</dbReference>
<keyword evidence="2" id="KW-0285">Flavoprotein</keyword>
<dbReference type="GO" id="GO:0046416">
    <property type="term" value="P:D-amino acid metabolic process"/>
    <property type="evidence" value="ECO:0007669"/>
    <property type="project" value="InterPro"/>
</dbReference>
<evidence type="ECO:0000313" key="5">
    <source>
        <dbReference type="EMBL" id="EFJ26167.1"/>
    </source>
</evidence>
<organism evidence="6">
    <name type="scientific">Selaginella moellendorffii</name>
    <name type="common">Spikemoss</name>
    <dbReference type="NCBI Taxonomy" id="88036"/>
    <lineage>
        <taxon>Eukaryota</taxon>
        <taxon>Viridiplantae</taxon>
        <taxon>Streptophyta</taxon>
        <taxon>Embryophyta</taxon>
        <taxon>Tracheophyta</taxon>
        <taxon>Lycopodiopsida</taxon>
        <taxon>Selaginellales</taxon>
        <taxon>Selaginellaceae</taxon>
        <taxon>Selaginella</taxon>
    </lineage>
</organism>
<dbReference type="PANTHER" id="PTHR11530">
    <property type="entry name" value="D-AMINO ACID OXIDASE"/>
    <property type="match status" value="1"/>
</dbReference>
<dbReference type="EMBL" id="GL377585">
    <property type="protein sequence ID" value="EFJ26167.1"/>
    <property type="molecule type" value="Genomic_DNA"/>
</dbReference>
<reference evidence="5 6" key="1">
    <citation type="journal article" date="2011" name="Science">
        <title>The Selaginella genome identifies genetic changes associated with the evolution of vascular plants.</title>
        <authorList>
            <person name="Banks J.A."/>
            <person name="Nishiyama T."/>
            <person name="Hasebe M."/>
            <person name="Bowman J.L."/>
            <person name="Gribskov M."/>
            <person name="dePamphilis C."/>
            <person name="Albert V.A."/>
            <person name="Aono N."/>
            <person name="Aoyama T."/>
            <person name="Ambrose B.A."/>
            <person name="Ashton N.W."/>
            <person name="Axtell M.J."/>
            <person name="Barker E."/>
            <person name="Barker M.S."/>
            <person name="Bennetzen J.L."/>
            <person name="Bonawitz N.D."/>
            <person name="Chapple C."/>
            <person name="Cheng C."/>
            <person name="Correa L.G."/>
            <person name="Dacre M."/>
            <person name="DeBarry J."/>
            <person name="Dreyer I."/>
            <person name="Elias M."/>
            <person name="Engstrom E.M."/>
            <person name="Estelle M."/>
            <person name="Feng L."/>
            <person name="Finet C."/>
            <person name="Floyd S.K."/>
            <person name="Frommer W.B."/>
            <person name="Fujita T."/>
            <person name="Gramzow L."/>
            <person name="Gutensohn M."/>
            <person name="Harholt J."/>
            <person name="Hattori M."/>
            <person name="Heyl A."/>
            <person name="Hirai T."/>
            <person name="Hiwatashi Y."/>
            <person name="Ishikawa M."/>
            <person name="Iwata M."/>
            <person name="Karol K.G."/>
            <person name="Koehler B."/>
            <person name="Kolukisaoglu U."/>
            <person name="Kubo M."/>
            <person name="Kurata T."/>
            <person name="Lalonde S."/>
            <person name="Li K."/>
            <person name="Li Y."/>
            <person name="Litt A."/>
            <person name="Lyons E."/>
            <person name="Manning G."/>
            <person name="Maruyama T."/>
            <person name="Michael T.P."/>
            <person name="Mikami K."/>
            <person name="Miyazaki S."/>
            <person name="Morinaga S."/>
            <person name="Murata T."/>
            <person name="Mueller-Roeber B."/>
            <person name="Nelson D.R."/>
            <person name="Obara M."/>
            <person name="Oguri Y."/>
            <person name="Olmstead R.G."/>
            <person name="Onodera N."/>
            <person name="Petersen B.L."/>
            <person name="Pils B."/>
            <person name="Prigge M."/>
            <person name="Rensing S.A."/>
            <person name="Riano-Pachon D.M."/>
            <person name="Roberts A.W."/>
            <person name="Sato Y."/>
            <person name="Scheller H.V."/>
            <person name="Schulz B."/>
            <person name="Schulz C."/>
            <person name="Shakirov E.V."/>
            <person name="Shibagaki N."/>
            <person name="Shinohara N."/>
            <person name="Shippen D.E."/>
            <person name="Soerensen I."/>
            <person name="Sotooka R."/>
            <person name="Sugimoto N."/>
            <person name="Sugita M."/>
            <person name="Sumikawa N."/>
            <person name="Tanurdzic M."/>
            <person name="Theissen G."/>
            <person name="Ulvskov P."/>
            <person name="Wakazuki S."/>
            <person name="Weng J.K."/>
            <person name="Willats W.W."/>
            <person name="Wipf D."/>
            <person name="Wolf P.G."/>
            <person name="Yang L."/>
            <person name="Zimmer A.D."/>
            <person name="Zhu Q."/>
            <person name="Mitros T."/>
            <person name="Hellsten U."/>
            <person name="Loque D."/>
            <person name="Otillar R."/>
            <person name="Salamov A."/>
            <person name="Schmutz J."/>
            <person name="Shapiro H."/>
            <person name="Lindquist E."/>
            <person name="Lucas S."/>
            <person name="Rokhsar D."/>
            <person name="Grigoriev I.V."/>
        </authorList>
    </citation>
    <scope>NUCLEOTIDE SEQUENCE [LARGE SCALE GENOMIC DNA]</scope>
</reference>
<evidence type="ECO:0000256" key="1">
    <source>
        <dbReference type="ARBA" id="ARBA00001974"/>
    </source>
</evidence>
<dbReference type="PANTHER" id="PTHR11530:SF25">
    <property type="entry name" value="FAD DEPENDENT OXIDOREDUCTASE DOMAIN-CONTAINING PROTEIN"/>
    <property type="match status" value="1"/>
</dbReference>
<evidence type="ECO:0000256" key="3">
    <source>
        <dbReference type="ARBA" id="ARBA00022827"/>
    </source>
</evidence>
<protein>
    <recommendedName>
        <fullName evidence="7">FAD dependent oxidoreductase domain-containing protein</fullName>
    </recommendedName>
</protein>
<proteinExistence type="predicted"/>
<keyword evidence="3" id="KW-0274">FAD</keyword>
<evidence type="ECO:0000256" key="2">
    <source>
        <dbReference type="ARBA" id="ARBA00022630"/>
    </source>
</evidence>
<dbReference type="GO" id="GO:0071949">
    <property type="term" value="F:FAD binding"/>
    <property type="evidence" value="ECO:0007669"/>
    <property type="project" value="InterPro"/>
</dbReference>
<evidence type="ECO:0000256" key="4">
    <source>
        <dbReference type="ARBA" id="ARBA00023002"/>
    </source>
</evidence>
<keyword evidence="4" id="KW-0560">Oxidoreductase</keyword>
<dbReference type="STRING" id="88036.D8RNZ0"/>
<dbReference type="KEGG" id="smo:SELMODRAFT_413286"/>